<reference evidence="6" key="1">
    <citation type="journal article" date="2017" name="Genome Biol.">
        <title>Comparative genomics reveals high biological diversity and specific adaptations in the industrially and medically important fungal genus Aspergillus.</title>
        <authorList>
            <person name="de Vries R.P."/>
            <person name="Riley R."/>
            <person name="Wiebenga A."/>
            <person name="Aguilar-Osorio G."/>
            <person name="Amillis S."/>
            <person name="Uchima C.A."/>
            <person name="Anderluh G."/>
            <person name="Asadollahi M."/>
            <person name="Askin M."/>
            <person name="Barry K."/>
            <person name="Battaglia E."/>
            <person name="Bayram O."/>
            <person name="Benocci T."/>
            <person name="Braus-Stromeyer S.A."/>
            <person name="Caldana C."/>
            <person name="Canovas D."/>
            <person name="Cerqueira G.C."/>
            <person name="Chen F."/>
            <person name="Chen W."/>
            <person name="Choi C."/>
            <person name="Clum A."/>
            <person name="Dos Santos R.A."/>
            <person name="Damasio A.R."/>
            <person name="Diallinas G."/>
            <person name="Emri T."/>
            <person name="Fekete E."/>
            <person name="Flipphi M."/>
            <person name="Freyberg S."/>
            <person name="Gallo A."/>
            <person name="Gournas C."/>
            <person name="Habgood R."/>
            <person name="Hainaut M."/>
            <person name="Harispe M.L."/>
            <person name="Henrissat B."/>
            <person name="Hilden K.S."/>
            <person name="Hope R."/>
            <person name="Hossain A."/>
            <person name="Karabika E."/>
            <person name="Karaffa L."/>
            <person name="Karanyi Z."/>
            <person name="Krasevec N."/>
            <person name="Kuo A."/>
            <person name="Kusch H."/>
            <person name="LaButti K."/>
            <person name="Lagendijk E.L."/>
            <person name="Lapidus A."/>
            <person name="Levasseur A."/>
            <person name="Lindquist E."/>
            <person name="Lipzen A."/>
            <person name="Logrieco A.F."/>
            <person name="MacCabe A."/>
            <person name="Maekelae M.R."/>
            <person name="Malavazi I."/>
            <person name="Melin P."/>
            <person name="Meyer V."/>
            <person name="Mielnichuk N."/>
            <person name="Miskei M."/>
            <person name="Molnar A.P."/>
            <person name="Mule G."/>
            <person name="Ngan C.Y."/>
            <person name="Orejas M."/>
            <person name="Orosz E."/>
            <person name="Ouedraogo J.P."/>
            <person name="Overkamp K.M."/>
            <person name="Park H.-S."/>
            <person name="Perrone G."/>
            <person name="Piumi F."/>
            <person name="Punt P.J."/>
            <person name="Ram A.F."/>
            <person name="Ramon A."/>
            <person name="Rauscher S."/>
            <person name="Record E."/>
            <person name="Riano-Pachon D.M."/>
            <person name="Robert V."/>
            <person name="Roehrig J."/>
            <person name="Ruller R."/>
            <person name="Salamov A."/>
            <person name="Salih N.S."/>
            <person name="Samson R.A."/>
            <person name="Sandor E."/>
            <person name="Sanguinetti M."/>
            <person name="Schuetze T."/>
            <person name="Sepcic K."/>
            <person name="Shelest E."/>
            <person name="Sherlock G."/>
            <person name="Sophianopoulou V."/>
            <person name="Squina F.M."/>
            <person name="Sun H."/>
            <person name="Susca A."/>
            <person name="Todd R.B."/>
            <person name="Tsang A."/>
            <person name="Unkles S.E."/>
            <person name="van de Wiele N."/>
            <person name="van Rossen-Uffink D."/>
            <person name="Oliveira J.V."/>
            <person name="Vesth T.C."/>
            <person name="Visser J."/>
            <person name="Yu J.-H."/>
            <person name="Zhou M."/>
            <person name="Andersen M.R."/>
            <person name="Archer D.B."/>
            <person name="Baker S.E."/>
            <person name="Benoit I."/>
            <person name="Brakhage A.A."/>
            <person name="Braus G.H."/>
            <person name="Fischer R."/>
            <person name="Frisvad J.C."/>
            <person name="Goldman G.H."/>
            <person name="Houbraken J."/>
            <person name="Oakley B."/>
            <person name="Pocsi I."/>
            <person name="Scazzocchio C."/>
            <person name="Seiboth B."/>
            <person name="vanKuyk P.A."/>
            <person name="Wortman J."/>
            <person name="Dyer P.S."/>
            <person name="Grigoriev I.V."/>
        </authorList>
    </citation>
    <scope>NUCLEOTIDE SEQUENCE [LARGE SCALE GENOMIC DNA]</scope>
    <source>
        <strain evidence="6">DTO 134E9</strain>
    </source>
</reference>
<evidence type="ECO:0000313" key="6">
    <source>
        <dbReference type="Proteomes" id="UP000184383"/>
    </source>
</evidence>
<dbReference type="RefSeq" id="XP_040686073.1">
    <property type="nucleotide sequence ID" value="XM_040837995.1"/>
</dbReference>
<feature type="signal peptide" evidence="4">
    <location>
        <begin position="1"/>
        <end position="15"/>
    </location>
</feature>
<dbReference type="GeneID" id="63753843"/>
<dbReference type="EMBL" id="KV878215">
    <property type="protein sequence ID" value="OJJ32396.1"/>
    <property type="molecule type" value="Genomic_DNA"/>
</dbReference>
<dbReference type="InterPro" id="IPR010829">
    <property type="entry name" value="Cerato-platanin"/>
</dbReference>
<evidence type="ECO:0000256" key="1">
    <source>
        <dbReference type="ARBA" id="ARBA00004613"/>
    </source>
</evidence>
<evidence type="ECO:0000256" key="4">
    <source>
        <dbReference type="SAM" id="SignalP"/>
    </source>
</evidence>
<evidence type="ECO:0000256" key="3">
    <source>
        <dbReference type="ARBA" id="ARBA00022525"/>
    </source>
</evidence>
<evidence type="ECO:0000256" key="2">
    <source>
        <dbReference type="ARBA" id="ARBA00010421"/>
    </source>
</evidence>
<dbReference type="Pfam" id="PF07249">
    <property type="entry name" value="Cerato-platanin"/>
    <property type="match status" value="1"/>
</dbReference>
<gene>
    <name evidence="5" type="ORF">ASPWEDRAFT_54022</name>
</gene>
<dbReference type="Proteomes" id="UP000184383">
    <property type="component" value="Unassembled WGS sequence"/>
</dbReference>
<keyword evidence="3" id="KW-0964">Secreted</keyword>
<evidence type="ECO:0008006" key="7">
    <source>
        <dbReference type="Google" id="ProtNLM"/>
    </source>
</evidence>
<proteinExistence type="inferred from homology"/>
<dbReference type="InterPro" id="IPR036908">
    <property type="entry name" value="RlpA-like_sf"/>
</dbReference>
<sequence>MQLLTILSLLTTTLATPLLVPRDTSTVSYDTKFDDASTSLNTVSCSDGVNGLVSKYPTFGDLPGFPLIGGAPTVAGWNSPNCGKCYAVTYGSQTVHVIAVDAAPGGFNLGVQGMNKLTDGRAVELGRVDVSYSEADKALCGF</sequence>
<accession>A0A1L9RBV1</accession>
<comment type="similarity">
    <text evidence="2">Belongs to the cerato-platanin family.</text>
</comment>
<dbReference type="CDD" id="cd22778">
    <property type="entry name" value="DPBB_CEPL-like"/>
    <property type="match status" value="1"/>
</dbReference>
<feature type="chain" id="PRO_5012115034" description="Allergen Asp f 15" evidence="4">
    <location>
        <begin position="16"/>
        <end position="142"/>
    </location>
</feature>
<dbReference type="Gene3D" id="2.40.40.10">
    <property type="entry name" value="RlpA-like domain"/>
    <property type="match status" value="1"/>
</dbReference>
<dbReference type="VEuPathDB" id="FungiDB:ASPWEDRAFT_54022"/>
<keyword evidence="4" id="KW-0732">Signal</keyword>
<keyword evidence="6" id="KW-1185">Reference proteome</keyword>
<comment type="subcellular location">
    <subcellularLocation>
        <location evidence="1">Secreted</location>
    </subcellularLocation>
</comment>
<evidence type="ECO:0000313" key="5">
    <source>
        <dbReference type="EMBL" id="OJJ32396.1"/>
    </source>
</evidence>
<name>A0A1L9RBV1_ASPWE</name>
<dbReference type="GO" id="GO:0005576">
    <property type="term" value="C:extracellular region"/>
    <property type="evidence" value="ECO:0007669"/>
    <property type="project" value="UniProtKB-SubCell"/>
</dbReference>
<dbReference type="AlphaFoldDB" id="A0A1L9RBV1"/>
<protein>
    <recommendedName>
        <fullName evidence="7">Allergen Asp f 15</fullName>
    </recommendedName>
</protein>
<dbReference type="SUPFAM" id="SSF50685">
    <property type="entry name" value="Barwin-like endoglucanases"/>
    <property type="match status" value="1"/>
</dbReference>
<dbReference type="OrthoDB" id="4898945at2759"/>
<organism evidence="5 6">
    <name type="scientific">Aspergillus wentii DTO 134E9</name>
    <dbReference type="NCBI Taxonomy" id="1073089"/>
    <lineage>
        <taxon>Eukaryota</taxon>
        <taxon>Fungi</taxon>
        <taxon>Dikarya</taxon>
        <taxon>Ascomycota</taxon>
        <taxon>Pezizomycotina</taxon>
        <taxon>Eurotiomycetes</taxon>
        <taxon>Eurotiomycetidae</taxon>
        <taxon>Eurotiales</taxon>
        <taxon>Aspergillaceae</taxon>
        <taxon>Aspergillus</taxon>
        <taxon>Aspergillus subgen. Cremei</taxon>
    </lineage>
</organism>